<dbReference type="AlphaFoldDB" id="A0A078LKX7"/>
<dbReference type="InterPro" id="IPR001633">
    <property type="entry name" value="EAL_dom"/>
</dbReference>
<dbReference type="InterPro" id="IPR050706">
    <property type="entry name" value="Cyclic-di-GMP_PDE-like"/>
</dbReference>
<proteinExistence type="predicted"/>
<dbReference type="InterPro" id="IPR035919">
    <property type="entry name" value="EAL_sf"/>
</dbReference>
<dbReference type="PROSITE" id="PS50883">
    <property type="entry name" value="EAL"/>
    <property type="match status" value="1"/>
</dbReference>
<protein>
    <submittedName>
        <fullName evidence="2">Signal transduction protein</fullName>
    </submittedName>
</protein>
<sequence>MKLMCRIEPIIHVQTGRRIGGEVLCQPEGADPELFFRSVSPELLSHIVQEQICTGVANQHDRNGILFLNITIPLLMNLVWLRSILAMLPGPKVIEIDCQQSESYFPRLVPHIDAILTLMRAFNTQLWLDDLYVRHIPLIAQLPFRFDGIKIDKHELWRISAEQDTPAMTTLVTQVEYLTDHVLVEGVENEYQHRFISESDVHYAQGFLWPVDERESFVITI</sequence>
<dbReference type="RefSeq" id="WP_200075536.1">
    <property type="nucleotide sequence ID" value="NZ_CP136810.1"/>
</dbReference>
<gene>
    <name evidence="2" type="ORF">BN1086_02733</name>
</gene>
<dbReference type="Pfam" id="PF00563">
    <property type="entry name" value="EAL"/>
    <property type="match status" value="1"/>
</dbReference>
<dbReference type="PATRIC" id="fig|545.12.peg.2755"/>
<dbReference type="PANTHER" id="PTHR33121:SF70">
    <property type="entry name" value="SIGNALING PROTEIN YKOW"/>
    <property type="match status" value="1"/>
</dbReference>
<dbReference type="SUPFAM" id="SSF141868">
    <property type="entry name" value="EAL domain-like"/>
    <property type="match status" value="1"/>
</dbReference>
<organism evidence="2">
    <name type="scientific">Citrobacter koseri</name>
    <name type="common">Citrobacter diversus</name>
    <dbReference type="NCBI Taxonomy" id="545"/>
    <lineage>
        <taxon>Bacteria</taxon>
        <taxon>Pseudomonadati</taxon>
        <taxon>Pseudomonadota</taxon>
        <taxon>Gammaproteobacteria</taxon>
        <taxon>Enterobacterales</taxon>
        <taxon>Enterobacteriaceae</taxon>
        <taxon>Citrobacter</taxon>
    </lineage>
</organism>
<name>A0A078LKX7_CITKO</name>
<evidence type="ECO:0000313" key="2">
    <source>
        <dbReference type="EMBL" id="CDZ84578.1"/>
    </source>
</evidence>
<evidence type="ECO:0000259" key="1">
    <source>
        <dbReference type="PROSITE" id="PS50883"/>
    </source>
</evidence>
<dbReference type="PANTHER" id="PTHR33121">
    <property type="entry name" value="CYCLIC DI-GMP PHOSPHODIESTERASE PDEF"/>
    <property type="match status" value="1"/>
</dbReference>
<feature type="domain" description="EAL" evidence="1">
    <location>
        <begin position="1"/>
        <end position="221"/>
    </location>
</feature>
<dbReference type="GO" id="GO:0071111">
    <property type="term" value="F:cyclic-guanylate-specific phosphodiesterase activity"/>
    <property type="evidence" value="ECO:0007669"/>
    <property type="project" value="InterPro"/>
</dbReference>
<accession>A0A078LKX7</accession>
<reference evidence="2" key="1">
    <citation type="submission" date="2014-06" db="EMBL/GenBank/DDBJ databases">
        <authorList>
            <person name="Urmite Genomes Urmite Genomes"/>
        </authorList>
    </citation>
    <scope>NUCLEOTIDE SEQUENCE</scope>
</reference>
<dbReference type="EMBL" id="LK931336">
    <property type="protein sequence ID" value="CDZ84578.1"/>
    <property type="molecule type" value="Genomic_DNA"/>
</dbReference>
<dbReference type="Gene3D" id="3.20.20.450">
    <property type="entry name" value="EAL domain"/>
    <property type="match status" value="1"/>
</dbReference>
<dbReference type="SMART" id="SM00052">
    <property type="entry name" value="EAL"/>
    <property type="match status" value="1"/>
</dbReference>